<dbReference type="AlphaFoldDB" id="A0A9N7YX81"/>
<dbReference type="Proteomes" id="UP001153269">
    <property type="component" value="Unassembled WGS sequence"/>
</dbReference>
<gene>
    <name evidence="1" type="ORF">PLEPLA_LOCUS29559</name>
</gene>
<evidence type="ECO:0000313" key="2">
    <source>
        <dbReference type="Proteomes" id="UP001153269"/>
    </source>
</evidence>
<protein>
    <submittedName>
        <fullName evidence="1">Uncharacterized protein</fullName>
    </submittedName>
</protein>
<comment type="caution">
    <text evidence="1">The sequence shown here is derived from an EMBL/GenBank/DDBJ whole genome shotgun (WGS) entry which is preliminary data.</text>
</comment>
<keyword evidence="2" id="KW-1185">Reference proteome</keyword>
<evidence type="ECO:0000313" key="1">
    <source>
        <dbReference type="EMBL" id="CAB1441832.1"/>
    </source>
</evidence>
<organism evidence="1 2">
    <name type="scientific">Pleuronectes platessa</name>
    <name type="common">European plaice</name>
    <dbReference type="NCBI Taxonomy" id="8262"/>
    <lineage>
        <taxon>Eukaryota</taxon>
        <taxon>Metazoa</taxon>
        <taxon>Chordata</taxon>
        <taxon>Craniata</taxon>
        <taxon>Vertebrata</taxon>
        <taxon>Euteleostomi</taxon>
        <taxon>Actinopterygii</taxon>
        <taxon>Neopterygii</taxon>
        <taxon>Teleostei</taxon>
        <taxon>Neoteleostei</taxon>
        <taxon>Acanthomorphata</taxon>
        <taxon>Carangaria</taxon>
        <taxon>Pleuronectiformes</taxon>
        <taxon>Pleuronectoidei</taxon>
        <taxon>Pleuronectidae</taxon>
        <taxon>Pleuronectes</taxon>
    </lineage>
</organism>
<proteinExistence type="predicted"/>
<dbReference type="EMBL" id="CADEAL010002724">
    <property type="protein sequence ID" value="CAB1441832.1"/>
    <property type="molecule type" value="Genomic_DNA"/>
</dbReference>
<sequence>MLANSSQSERGTGCVGVPGSANTNILTPPQPNAIGHSNLLLCSLTNNIFPTSFLVVFHRETLEPTTHFVTYGRSPPHTQSAIDWCRVDSEEQVRHTFTRHTTRLTLPPACKQRQCEPQRGEVCLDETSGCFCGVYQLWTFL</sequence>
<reference evidence="1" key="1">
    <citation type="submission" date="2020-03" db="EMBL/GenBank/DDBJ databases">
        <authorList>
            <person name="Weist P."/>
        </authorList>
    </citation>
    <scope>NUCLEOTIDE SEQUENCE</scope>
</reference>
<name>A0A9N7YX81_PLEPL</name>
<accession>A0A9N7YX81</accession>